<evidence type="ECO:0000313" key="2">
    <source>
        <dbReference type="Proteomes" id="UP000575083"/>
    </source>
</evidence>
<dbReference type="RefSeq" id="WP_184856999.1">
    <property type="nucleotide sequence ID" value="NZ_JACHLK010000003.1"/>
</dbReference>
<evidence type="ECO:0000313" key="1">
    <source>
        <dbReference type="EMBL" id="MBB6559608.1"/>
    </source>
</evidence>
<name>A0A7X0PCX0_9BURK</name>
<protein>
    <recommendedName>
        <fullName evidence="3">Holliday junction resolvasome RuvABC endonuclease subunit</fullName>
    </recommendedName>
</protein>
<organism evidence="1 2">
    <name type="scientific">Acidovorax soli</name>
    <dbReference type="NCBI Taxonomy" id="592050"/>
    <lineage>
        <taxon>Bacteria</taxon>
        <taxon>Pseudomonadati</taxon>
        <taxon>Pseudomonadota</taxon>
        <taxon>Betaproteobacteria</taxon>
        <taxon>Burkholderiales</taxon>
        <taxon>Comamonadaceae</taxon>
        <taxon>Acidovorax</taxon>
    </lineage>
</organism>
<dbReference type="Proteomes" id="UP000575083">
    <property type="component" value="Unassembled WGS sequence"/>
</dbReference>
<evidence type="ECO:0008006" key="3">
    <source>
        <dbReference type="Google" id="ProtNLM"/>
    </source>
</evidence>
<gene>
    <name evidence="1" type="ORF">HNP48_002275</name>
</gene>
<comment type="caution">
    <text evidence="1">The sequence shown here is derived from an EMBL/GenBank/DDBJ whole genome shotgun (WGS) entry which is preliminary data.</text>
</comment>
<keyword evidence="2" id="KW-1185">Reference proteome</keyword>
<dbReference type="EMBL" id="JACHLK010000003">
    <property type="protein sequence ID" value="MBB6559608.1"/>
    <property type="molecule type" value="Genomic_DNA"/>
</dbReference>
<accession>A0A7X0PCX0</accession>
<reference evidence="1 2" key="1">
    <citation type="submission" date="2020-08" db="EMBL/GenBank/DDBJ databases">
        <title>Functional genomics of gut bacteria from endangered species of beetles.</title>
        <authorList>
            <person name="Carlos-Shanley C."/>
        </authorList>
    </citation>
    <scope>NUCLEOTIDE SEQUENCE [LARGE SCALE GENOMIC DNA]</scope>
    <source>
        <strain evidence="1 2">S00198</strain>
    </source>
</reference>
<sequence>MKGAVLGIDPGQQTGVALYRNGALDALLTLDPWDIADFIVFQRFAGGINRVIFEDSRLQSHIFSAHKPGKRVLSHPEQLKVARNVGQIDGWCRVITNVCAERGITCHGISPEGKGAKLDAKQFQGVTGWAGKSNQHERDGAMVAWKYRRAV</sequence>
<proteinExistence type="predicted"/>
<dbReference type="AlphaFoldDB" id="A0A7X0PCX0"/>